<feature type="transmembrane region" description="Helical" evidence="1">
    <location>
        <begin position="31"/>
        <end position="53"/>
    </location>
</feature>
<keyword evidence="1" id="KW-0812">Transmembrane</keyword>
<comment type="caution">
    <text evidence="2">The sequence shown here is derived from an EMBL/GenBank/DDBJ whole genome shotgun (WGS) entry which is preliminary data.</text>
</comment>
<keyword evidence="1" id="KW-1133">Transmembrane helix</keyword>
<dbReference type="Proteomes" id="UP000017819">
    <property type="component" value="Unassembled WGS sequence"/>
</dbReference>
<reference evidence="2 3" key="1">
    <citation type="journal article" date="2014" name="Genome Announc.">
        <title>Draft Genome Sequence of Lutibaculum baratangense Strain AMV1T, Isolated from a Mud Volcano in Andamans, India.</title>
        <authorList>
            <person name="Singh A."/>
            <person name="Sreenivas A."/>
            <person name="Sathyanarayana Reddy G."/>
            <person name="Pinnaka A.K."/>
            <person name="Shivaji S."/>
        </authorList>
    </citation>
    <scope>NUCLEOTIDE SEQUENCE [LARGE SCALE GENOMIC DNA]</scope>
    <source>
        <strain evidence="2 3">AMV1</strain>
    </source>
</reference>
<dbReference type="AlphaFoldDB" id="V4RRZ5"/>
<gene>
    <name evidence="2" type="ORF">N177_1225</name>
</gene>
<evidence type="ECO:0000256" key="1">
    <source>
        <dbReference type="SAM" id="Phobius"/>
    </source>
</evidence>
<accession>V4RRZ5</accession>
<evidence type="ECO:0000313" key="3">
    <source>
        <dbReference type="Proteomes" id="UP000017819"/>
    </source>
</evidence>
<sequence length="91" mass="9410">MDLVTIILSMCIGNVVAWTVALYTEDGMYFLIANVVTGALGAAACGLTIAWLVPDFGPVLFLALSPLAAVLAIAMAMAAWRAIRPGAVRGS</sequence>
<dbReference type="STRING" id="631454.N177_1225"/>
<proteinExistence type="predicted"/>
<keyword evidence="3" id="KW-1185">Reference proteome</keyword>
<name>V4RRZ5_9HYPH</name>
<feature type="transmembrane region" description="Helical" evidence="1">
    <location>
        <begin position="6"/>
        <end position="24"/>
    </location>
</feature>
<evidence type="ECO:0000313" key="2">
    <source>
        <dbReference type="EMBL" id="ESR25890.1"/>
    </source>
</evidence>
<dbReference type="EMBL" id="AWXZ01000017">
    <property type="protein sequence ID" value="ESR25890.1"/>
    <property type="molecule type" value="Genomic_DNA"/>
</dbReference>
<dbReference type="RefSeq" id="WP_023431370.1">
    <property type="nucleotide sequence ID" value="NZ_AWXZ01000017.1"/>
</dbReference>
<organism evidence="2 3">
    <name type="scientific">Lutibaculum baratangense AMV1</name>
    <dbReference type="NCBI Taxonomy" id="631454"/>
    <lineage>
        <taxon>Bacteria</taxon>
        <taxon>Pseudomonadati</taxon>
        <taxon>Pseudomonadota</taxon>
        <taxon>Alphaproteobacteria</taxon>
        <taxon>Hyphomicrobiales</taxon>
        <taxon>Tepidamorphaceae</taxon>
        <taxon>Lutibaculum</taxon>
    </lineage>
</organism>
<protein>
    <submittedName>
        <fullName evidence="2">Uncharacterized protein</fullName>
    </submittedName>
</protein>
<feature type="transmembrane region" description="Helical" evidence="1">
    <location>
        <begin position="59"/>
        <end position="80"/>
    </location>
</feature>
<keyword evidence="1" id="KW-0472">Membrane</keyword>